<gene>
    <name evidence="1" type="ORF">JQX41_13740</name>
    <name evidence="2" type="ORF">JQX48_13750</name>
</gene>
<evidence type="ECO:0000313" key="3">
    <source>
        <dbReference type="Proteomes" id="UP000755667"/>
    </source>
</evidence>
<evidence type="ECO:0000313" key="1">
    <source>
        <dbReference type="EMBL" id="MBM2413373.1"/>
    </source>
</evidence>
<accession>A0A9Q2NWD2</accession>
<dbReference type="OrthoDB" id="7876606at2"/>
<dbReference type="RefSeq" id="WP_085629541.1">
    <property type="nucleotide sequence ID" value="NZ_JAFBWU010000008.1"/>
</dbReference>
<name>A0A9Q2NWD2_9RHOB</name>
<proteinExistence type="predicted"/>
<organism evidence="1 3">
    <name type="scientific">Marivita cryptomonadis</name>
    <dbReference type="NCBI Taxonomy" id="505252"/>
    <lineage>
        <taxon>Bacteria</taxon>
        <taxon>Pseudomonadati</taxon>
        <taxon>Pseudomonadota</taxon>
        <taxon>Alphaproteobacteria</taxon>
        <taxon>Rhodobacterales</taxon>
        <taxon>Roseobacteraceae</taxon>
        <taxon>Marivita</taxon>
    </lineage>
</organism>
<comment type="caution">
    <text evidence="1">The sequence shown here is derived from an EMBL/GenBank/DDBJ whole genome shotgun (WGS) entry which is preliminary data.</text>
</comment>
<dbReference type="EMBL" id="JAFBXE010000008">
    <property type="protein sequence ID" value="MBM2413373.1"/>
    <property type="molecule type" value="Genomic_DNA"/>
</dbReference>
<dbReference type="Proteomes" id="UP000809440">
    <property type="component" value="Unassembled WGS sequence"/>
</dbReference>
<protein>
    <submittedName>
        <fullName evidence="1">Uncharacterized protein</fullName>
    </submittedName>
</protein>
<sequence length="163" mass="17905">MSAATGPLPHRFKACPADGIRAEFGVCRGDPIHHIQDLILGDTFLPKRDARWLAVTTDDADHEKFTLAMAANAPHAQLVTLAELIFMSITGQRIDVYAAVCNGQLYFVSETGFRTSVEYILIDIQRREDAVVPAILPTDDPAVMPMTRPHAPQAAKRTLRLIG</sequence>
<dbReference type="GeneID" id="62641184"/>
<keyword evidence="4" id="KW-1185">Reference proteome</keyword>
<dbReference type="AlphaFoldDB" id="A0A9Q2NWD2"/>
<reference evidence="1 4" key="1">
    <citation type="submission" date="2021-01" db="EMBL/GenBank/DDBJ databases">
        <title>Diatom-associated Roseobacters Show Island Model of Population Structure.</title>
        <authorList>
            <person name="Qu L."/>
            <person name="Feng X."/>
            <person name="Chen Y."/>
            <person name="Li L."/>
            <person name="Wang X."/>
            <person name="Hu Z."/>
            <person name="Wang H."/>
            <person name="Luo H."/>
        </authorList>
    </citation>
    <scope>NUCLEOTIDE SEQUENCE</scope>
    <source>
        <strain evidence="2 4">CC28-63</strain>
        <strain evidence="1">CC28-69</strain>
    </source>
</reference>
<dbReference type="Proteomes" id="UP000755667">
    <property type="component" value="Unassembled WGS sequence"/>
</dbReference>
<evidence type="ECO:0000313" key="4">
    <source>
        <dbReference type="Proteomes" id="UP000809440"/>
    </source>
</evidence>
<dbReference type="EMBL" id="JAFBXF010000008">
    <property type="protein sequence ID" value="MBM2418042.1"/>
    <property type="molecule type" value="Genomic_DNA"/>
</dbReference>
<evidence type="ECO:0000313" key="2">
    <source>
        <dbReference type="EMBL" id="MBM2418042.1"/>
    </source>
</evidence>